<gene>
    <name evidence="1" type="ORF">MENTE1834_LOCUS34795</name>
</gene>
<dbReference type="EMBL" id="CAVMJV010000064">
    <property type="protein sequence ID" value="CAK5087252.1"/>
    <property type="molecule type" value="Genomic_DNA"/>
</dbReference>
<evidence type="ECO:0000313" key="2">
    <source>
        <dbReference type="Proteomes" id="UP001497535"/>
    </source>
</evidence>
<keyword evidence="2" id="KW-1185">Reference proteome</keyword>
<organism evidence="1 2">
    <name type="scientific">Meloidogyne enterolobii</name>
    <name type="common">Root-knot nematode worm</name>
    <name type="synonym">Meloidogyne mayaguensis</name>
    <dbReference type="NCBI Taxonomy" id="390850"/>
    <lineage>
        <taxon>Eukaryota</taxon>
        <taxon>Metazoa</taxon>
        <taxon>Ecdysozoa</taxon>
        <taxon>Nematoda</taxon>
        <taxon>Chromadorea</taxon>
        <taxon>Rhabditida</taxon>
        <taxon>Tylenchina</taxon>
        <taxon>Tylenchomorpha</taxon>
        <taxon>Tylenchoidea</taxon>
        <taxon>Meloidogynidae</taxon>
        <taxon>Meloidogyninae</taxon>
        <taxon>Meloidogyne</taxon>
    </lineage>
</organism>
<evidence type="ECO:0000313" key="1">
    <source>
        <dbReference type="EMBL" id="CAK5087252.1"/>
    </source>
</evidence>
<accession>A0ACB1A736</accession>
<name>A0ACB1A736_MELEN</name>
<reference evidence="1" key="1">
    <citation type="submission" date="2023-11" db="EMBL/GenBank/DDBJ databases">
        <authorList>
            <person name="Poullet M."/>
        </authorList>
    </citation>
    <scope>NUCLEOTIDE SEQUENCE</scope>
    <source>
        <strain evidence="1">E1834</strain>
    </source>
</reference>
<protein>
    <submittedName>
        <fullName evidence="1">Uncharacterized protein</fullName>
    </submittedName>
</protein>
<comment type="caution">
    <text evidence="1">The sequence shown here is derived from an EMBL/GenBank/DDBJ whole genome shotgun (WGS) entry which is preliminary data.</text>
</comment>
<proteinExistence type="predicted"/>
<sequence>MKIKKALLLINLIILLCKNSQEASRNELLAIVAAEEYEEILTTAKDYIEFIENFEEGNEELLGGFLIKIISKFYNYFIEMFKIRPSNNSAYQVYKYVFGNDEGWNEEVGSVINKYIFKAKLLEGKLKCLEDEKKKFCEIHNLIDEFVKDEEILKNKVCKDKLMTTYKLMRHVKLYFKLPGFRCSTDCCSFYR</sequence>
<dbReference type="Proteomes" id="UP001497535">
    <property type="component" value="Unassembled WGS sequence"/>
</dbReference>